<dbReference type="SUPFAM" id="SSF51735">
    <property type="entry name" value="NAD(P)-binding Rossmann-fold domains"/>
    <property type="match status" value="1"/>
</dbReference>
<dbReference type="InterPro" id="IPR051604">
    <property type="entry name" value="Ergot_Alk_Oxidoreductase"/>
</dbReference>
<dbReference type="PANTHER" id="PTHR43162">
    <property type="match status" value="1"/>
</dbReference>
<dbReference type="Gene3D" id="3.90.25.10">
    <property type="entry name" value="UDP-galactose 4-epimerase, domain 1"/>
    <property type="match status" value="1"/>
</dbReference>
<dbReference type="InterPro" id="IPR036291">
    <property type="entry name" value="NAD(P)-bd_dom_sf"/>
</dbReference>
<dbReference type="Pfam" id="PF13460">
    <property type="entry name" value="NAD_binding_10"/>
    <property type="match status" value="1"/>
</dbReference>
<keyword evidence="3" id="KW-1185">Reference proteome</keyword>
<dbReference type="InterPro" id="IPR016040">
    <property type="entry name" value="NAD(P)-bd_dom"/>
</dbReference>
<name>A0ABV5NUE7_9ACTN</name>
<comment type="caution">
    <text evidence="2">The sequence shown here is derived from an EMBL/GenBank/DDBJ whole genome shotgun (WGS) entry which is preliminary data.</text>
</comment>
<feature type="domain" description="NAD(P)-binding" evidence="1">
    <location>
        <begin position="6"/>
        <end position="171"/>
    </location>
</feature>
<gene>
    <name evidence="2" type="ORF">ACFFR3_30985</name>
</gene>
<dbReference type="RefSeq" id="WP_379484282.1">
    <property type="nucleotide sequence ID" value="NZ_JBHMCF010000036.1"/>
</dbReference>
<dbReference type="Gene3D" id="3.40.50.720">
    <property type="entry name" value="NAD(P)-binding Rossmann-like Domain"/>
    <property type="match status" value="1"/>
</dbReference>
<dbReference type="EMBL" id="JBHMCF010000036">
    <property type="protein sequence ID" value="MFB9473945.1"/>
    <property type="molecule type" value="Genomic_DNA"/>
</dbReference>
<protein>
    <submittedName>
        <fullName evidence="2">NAD(P)H-binding protein</fullName>
    </submittedName>
</protein>
<evidence type="ECO:0000313" key="3">
    <source>
        <dbReference type="Proteomes" id="UP001589568"/>
    </source>
</evidence>
<proteinExistence type="predicted"/>
<dbReference type="PANTHER" id="PTHR43162:SF1">
    <property type="entry name" value="PRESTALK A DIFFERENTIATION PROTEIN A"/>
    <property type="match status" value="1"/>
</dbReference>
<organism evidence="2 3">
    <name type="scientific">Nonomuraea salmonea</name>
    <dbReference type="NCBI Taxonomy" id="46181"/>
    <lineage>
        <taxon>Bacteria</taxon>
        <taxon>Bacillati</taxon>
        <taxon>Actinomycetota</taxon>
        <taxon>Actinomycetes</taxon>
        <taxon>Streptosporangiales</taxon>
        <taxon>Streptosporangiaceae</taxon>
        <taxon>Nonomuraea</taxon>
    </lineage>
</organism>
<evidence type="ECO:0000259" key="1">
    <source>
        <dbReference type="Pfam" id="PF13460"/>
    </source>
</evidence>
<reference evidence="2 3" key="1">
    <citation type="submission" date="2024-09" db="EMBL/GenBank/DDBJ databases">
        <authorList>
            <person name="Sun Q."/>
            <person name="Mori K."/>
        </authorList>
    </citation>
    <scope>NUCLEOTIDE SEQUENCE [LARGE SCALE GENOMIC DNA]</scope>
    <source>
        <strain evidence="2 3">JCM 3324</strain>
    </source>
</reference>
<sequence length="273" mass="28756">MIVVTGATGSVGRALAARLKGLDVVAAVRRPAGDLGIPYRPADFERPETIGALLSPGDRLFLNSSIWPGFADAHRAVIDLAARAGVAQIVTVSVRGAAPGGRLASGLHGIVDDHLRQSGVPWAILQPTGFMQNLPYDFAAGVMHGSYGTAPVNYIDARDVAGTAAALLTAPVGPGRDHVLTGPESLPHARIAEEIGRVLGRAYRYVDLPVPEMAARLETRGLPRLQAEELAALMADIGDGRWSSTTTTVKDLTGRPPRSLAAYLTDHLHAFSR</sequence>
<dbReference type="Proteomes" id="UP001589568">
    <property type="component" value="Unassembled WGS sequence"/>
</dbReference>
<evidence type="ECO:0000313" key="2">
    <source>
        <dbReference type="EMBL" id="MFB9473945.1"/>
    </source>
</evidence>
<accession>A0ABV5NUE7</accession>